<gene>
    <name evidence="2" type="primary">vapC_6</name>
    <name evidence="2" type="ORF">MAE02_45700</name>
</gene>
<name>A0A512BY28_9HYPH</name>
<dbReference type="InterPro" id="IPR029060">
    <property type="entry name" value="PIN-like_dom_sf"/>
</dbReference>
<comment type="caution">
    <text evidence="2">The sequence shown here is derived from an EMBL/GenBank/DDBJ whole genome shotgun (WGS) entry which is preliminary data.</text>
</comment>
<dbReference type="InterPro" id="IPR002716">
    <property type="entry name" value="PIN_dom"/>
</dbReference>
<dbReference type="AlphaFoldDB" id="A0A512BY28"/>
<dbReference type="EMBL" id="BJYU01000079">
    <property type="protein sequence ID" value="GEO16874.1"/>
    <property type="molecule type" value="Genomic_DNA"/>
</dbReference>
<accession>A0A512BY28</accession>
<dbReference type="SUPFAM" id="SSF88723">
    <property type="entry name" value="PIN domain-like"/>
    <property type="match status" value="1"/>
</dbReference>
<dbReference type="Gene3D" id="3.40.50.1010">
    <property type="entry name" value="5'-nuclease"/>
    <property type="match status" value="1"/>
</dbReference>
<evidence type="ECO:0000313" key="2">
    <source>
        <dbReference type="EMBL" id="GEO16874.1"/>
    </source>
</evidence>
<dbReference type="Pfam" id="PF01850">
    <property type="entry name" value="PIN"/>
    <property type="match status" value="1"/>
</dbReference>
<proteinExistence type="predicted"/>
<evidence type="ECO:0000259" key="1">
    <source>
        <dbReference type="Pfam" id="PF01850"/>
    </source>
</evidence>
<dbReference type="Proteomes" id="UP000321085">
    <property type="component" value="Unassembled WGS sequence"/>
</dbReference>
<keyword evidence="3" id="KW-1185">Reference proteome</keyword>
<protein>
    <submittedName>
        <fullName evidence="2">Ribonuclease VapC</fullName>
    </submittedName>
</protein>
<reference evidence="2 3" key="1">
    <citation type="submission" date="2019-07" db="EMBL/GenBank/DDBJ databases">
        <title>Whole genome shotgun sequence of Microvirga aerophila NBRC 106136.</title>
        <authorList>
            <person name="Hosoyama A."/>
            <person name="Uohara A."/>
            <person name="Ohji S."/>
            <person name="Ichikawa N."/>
        </authorList>
    </citation>
    <scope>NUCLEOTIDE SEQUENCE [LARGE SCALE GENOMIC DNA]</scope>
    <source>
        <strain evidence="2 3">NBRC 106136</strain>
    </source>
</reference>
<dbReference type="CDD" id="cd09871">
    <property type="entry name" value="PIN_MtVapC28-VapC30-like"/>
    <property type="match status" value="1"/>
</dbReference>
<organism evidence="2 3">
    <name type="scientific">Microvirga aerophila</name>
    <dbReference type="NCBI Taxonomy" id="670291"/>
    <lineage>
        <taxon>Bacteria</taxon>
        <taxon>Pseudomonadati</taxon>
        <taxon>Pseudomonadota</taxon>
        <taxon>Alphaproteobacteria</taxon>
        <taxon>Hyphomicrobiales</taxon>
        <taxon>Methylobacteriaceae</taxon>
        <taxon>Microvirga</taxon>
    </lineage>
</organism>
<evidence type="ECO:0000313" key="3">
    <source>
        <dbReference type="Proteomes" id="UP000321085"/>
    </source>
</evidence>
<feature type="domain" description="PIN" evidence="1">
    <location>
        <begin position="1"/>
        <end position="126"/>
    </location>
</feature>
<sequence length="131" mass="14511">MFVDASALIAIIAGEPDADALADLFETERRPCSPISVWKTVAGPCHSYTFYVPAARDQVKRFLDTLGFEWVSIGEREYNLALDAYAQYGKGRHPAKLNMGDCFAYACARSQWAMLLFKGDEFSETDIACPG</sequence>